<accession>A0ACC3T217</accession>
<name>A0ACC3T217_LIPKO</name>
<dbReference type="Proteomes" id="UP001433508">
    <property type="component" value="Unassembled WGS sequence"/>
</dbReference>
<evidence type="ECO:0000313" key="2">
    <source>
        <dbReference type="Proteomes" id="UP001433508"/>
    </source>
</evidence>
<comment type="caution">
    <text evidence="1">The sequence shown here is derived from an EMBL/GenBank/DDBJ whole genome shotgun (WGS) entry which is preliminary data.</text>
</comment>
<protein>
    <submittedName>
        <fullName evidence="1">Uncharacterized protein</fullName>
    </submittedName>
</protein>
<keyword evidence="2" id="KW-1185">Reference proteome</keyword>
<proteinExistence type="predicted"/>
<gene>
    <name evidence="1" type="ORF">V1525DRAFT_138174</name>
</gene>
<dbReference type="EMBL" id="MU971363">
    <property type="protein sequence ID" value="KAK9237918.1"/>
    <property type="molecule type" value="Genomic_DNA"/>
</dbReference>
<sequence>MIRRNSAIERERNRECMTRRELGFCVIYNENILIDLFVLFEMFLNGCIVSGNEIGKYKDLSLGSTHAWKGSISLIFRCWTPRAGPLASGVLAPHLVYAHLFSPLFFFVSSGRIIIYVSVVDRTLEGSLWPLNIDCLTVVLVNKHAFFPLP</sequence>
<reference evidence="2" key="1">
    <citation type="journal article" date="2024" name="Front. Bioeng. Biotechnol.">
        <title>Genome-scale model development and genomic sequencing of the oleaginous clade Lipomyces.</title>
        <authorList>
            <person name="Czajka J.J."/>
            <person name="Han Y."/>
            <person name="Kim J."/>
            <person name="Mondo S.J."/>
            <person name="Hofstad B.A."/>
            <person name="Robles A."/>
            <person name="Haridas S."/>
            <person name="Riley R."/>
            <person name="LaButti K."/>
            <person name="Pangilinan J."/>
            <person name="Andreopoulos W."/>
            <person name="Lipzen A."/>
            <person name="Yan J."/>
            <person name="Wang M."/>
            <person name="Ng V."/>
            <person name="Grigoriev I.V."/>
            <person name="Spatafora J.W."/>
            <person name="Magnuson J.K."/>
            <person name="Baker S.E."/>
            <person name="Pomraning K.R."/>
        </authorList>
    </citation>
    <scope>NUCLEOTIDE SEQUENCE [LARGE SCALE GENOMIC DNA]</scope>
    <source>
        <strain evidence="2">CBS 7786</strain>
    </source>
</reference>
<evidence type="ECO:0000313" key="1">
    <source>
        <dbReference type="EMBL" id="KAK9237918.1"/>
    </source>
</evidence>
<organism evidence="1 2">
    <name type="scientific">Lipomyces kononenkoae</name>
    <name type="common">Yeast</name>
    <dbReference type="NCBI Taxonomy" id="34357"/>
    <lineage>
        <taxon>Eukaryota</taxon>
        <taxon>Fungi</taxon>
        <taxon>Dikarya</taxon>
        <taxon>Ascomycota</taxon>
        <taxon>Saccharomycotina</taxon>
        <taxon>Lipomycetes</taxon>
        <taxon>Lipomycetales</taxon>
        <taxon>Lipomycetaceae</taxon>
        <taxon>Lipomyces</taxon>
    </lineage>
</organism>